<dbReference type="RefSeq" id="XP_028868607.1">
    <property type="nucleotide sequence ID" value="XM_029012774.1"/>
</dbReference>
<evidence type="ECO:0000256" key="1">
    <source>
        <dbReference type="SAM" id="MobiDB-lite"/>
    </source>
</evidence>
<name>A0A2H6KH98_9APIC</name>
<gene>
    <name evidence="2" type="ORF">BOVATA_038570</name>
</gene>
<evidence type="ECO:0000313" key="2">
    <source>
        <dbReference type="EMBL" id="GBE62364.1"/>
    </source>
</evidence>
<proteinExistence type="predicted"/>
<organism evidence="2 3">
    <name type="scientific">Babesia ovata</name>
    <dbReference type="NCBI Taxonomy" id="189622"/>
    <lineage>
        <taxon>Eukaryota</taxon>
        <taxon>Sar</taxon>
        <taxon>Alveolata</taxon>
        <taxon>Apicomplexa</taxon>
        <taxon>Aconoidasida</taxon>
        <taxon>Piroplasmida</taxon>
        <taxon>Babesiidae</taxon>
        <taxon>Babesia</taxon>
    </lineage>
</organism>
<dbReference type="AlphaFoldDB" id="A0A2H6KH98"/>
<reference evidence="2 3" key="1">
    <citation type="journal article" date="2017" name="BMC Genomics">
        <title>Whole-genome assembly of Babesia ovata and comparative genomics between closely related pathogens.</title>
        <authorList>
            <person name="Yamagishi J."/>
            <person name="Asada M."/>
            <person name="Hakimi H."/>
            <person name="Tanaka T.Q."/>
            <person name="Sugimoto C."/>
            <person name="Kawazu S."/>
        </authorList>
    </citation>
    <scope>NUCLEOTIDE SEQUENCE [LARGE SCALE GENOMIC DNA]</scope>
    <source>
        <strain evidence="2 3">Miyake</strain>
    </source>
</reference>
<comment type="caution">
    <text evidence="2">The sequence shown here is derived from an EMBL/GenBank/DDBJ whole genome shotgun (WGS) entry which is preliminary data.</text>
</comment>
<protein>
    <submittedName>
        <fullName evidence="2">Uncharacterized protein</fullName>
    </submittedName>
</protein>
<dbReference type="EMBL" id="BDSA01000004">
    <property type="protein sequence ID" value="GBE62364.1"/>
    <property type="molecule type" value="Genomic_DNA"/>
</dbReference>
<dbReference type="VEuPathDB" id="PiroplasmaDB:BOVATA_038570"/>
<keyword evidence="3" id="KW-1185">Reference proteome</keyword>
<evidence type="ECO:0000313" key="3">
    <source>
        <dbReference type="Proteomes" id="UP000236319"/>
    </source>
</evidence>
<feature type="region of interest" description="Disordered" evidence="1">
    <location>
        <begin position="50"/>
        <end position="82"/>
    </location>
</feature>
<dbReference type="Proteomes" id="UP000236319">
    <property type="component" value="Unassembled WGS sequence"/>
</dbReference>
<feature type="compositionally biased region" description="Basic and acidic residues" evidence="1">
    <location>
        <begin position="58"/>
        <end position="78"/>
    </location>
</feature>
<sequence>MHASTVGAVHSAGNTVRSAHCAASHHLRQSVVFPNGIPLMHSATLLSKAAVGTRSRRPVLEAPRKTEDMDYSHSDHLRGAPPLRRFKQQNGQMVAEKCV</sequence>
<dbReference type="GeneID" id="39876134"/>
<accession>A0A2H6KH98</accession>